<dbReference type="PROSITE" id="PS50873">
    <property type="entry name" value="PEROXIDASE_4"/>
    <property type="match status" value="1"/>
</dbReference>
<keyword evidence="9" id="KW-1185">Reference proteome</keyword>
<dbReference type="PRINTS" id="PR00458">
    <property type="entry name" value="PEROXIDASE"/>
</dbReference>
<dbReference type="InterPro" id="IPR002016">
    <property type="entry name" value="Haem_peroxidase"/>
</dbReference>
<evidence type="ECO:0000259" key="8">
    <source>
        <dbReference type="PROSITE" id="PS50873"/>
    </source>
</evidence>
<dbReference type="InterPro" id="IPR044831">
    <property type="entry name" value="Ccp1-like"/>
</dbReference>
<dbReference type="GO" id="GO:0020037">
    <property type="term" value="F:heme binding"/>
    <property type="evidence" value="ECO:0007669"/>
    <property type="project" value="InterPro"/>
</dbReference>
<dbReference type="GO" id="GO:0004601">
    <property type="term" value="F:peroxidase activity"/>
    <property type="evidence" value="ECO:0007669"/>
    <property type="project" value="UniProtKB-KW"/>
</dbReference>
<dbReference type="AlphaFoldDB" id="A0A1S3JP98"/>
<evidence type="ECO:0000313" key="10">
    <source>
        <dbReference type="RefSeq" id="XP_013412190.1"/>
    </source>
</evidence>
<dbReference type="SUPFAM" id="SSF48113">
    <property type="entry name" value="Heme-dependent peroxidases"/>
    <property type="match status" value="1"/>
</dbReference>
<dbReference type="InterPro" id="IPR010255">
    <property type="entry name" value="Haem_peroxidase_sf"/>
</dbReference>
<keyword evidence="4" id="KW-0560">Oxidoreductase</keyword>
<dbReference type="GeneID" id="106174955"/>
<gene>
    <name evidence="10" type="primary">LOC106174955</name>
</gene>
<feature type="chain" id="PRO_5010370194" evidence="7">
    <location>
        <begin position="18"/>
        <end position="319"/>
    </location>
</feature>
<comment type="similarity">
    <text evidence="6">Belongs to the peroxidase family.</text>
</comment>
<evidence type="ECO:0000313" key="9">
    <source>
        <dbReference type="Proteomes" id="UP000085678"/>
    </source>
</evidence>
<dbReference type="Pfam" id="PF00141">
    <property type="entry name" value="peroxidase"/>
    <property type="match status" value="1"/>
</dbReference>
<dbReference type="OMA" id="DIGPRIP"/>
<keyword evidence="7" id="KW-0732">Signal</keyword>
<dbReference type="InterPro" id="IPR019794">
    <property type="entry name" value="Peroxidases_AS"/>
</dbReference>
<evidence type="ECO:0000256" key="2">
    <source>
        <dbReference type="ARBA" id="ARBA00022617"/>
    </source>
</evidence>
<dbReference type="STRING" id="7574.A0A1S3JP98"/>
<keyword evidence="5" id="KW-0408">Iron</keyword>
<evidence type="ECO:0000256" key="4">
    <source>
        <dbReference type="ARBA" id="ARBA00023002"/>
    </source>
</evidence>
<reference evidence="10" key="1">
    <citation type="submission" date="2025-08" db="UniProtKB">
        <authorList>
            <consortium name="RefSeq"/>
        </authorList>
    </citation>
    <scope>IDENTIFICATION</scope>
    <source>
        <tissue evidence="10">Gonads</tissue>
    </source>
</reference>
<dbReference type="PANTHER" id="PTHR31356:SF66">
    <property type="entry name" value="CATALASE-PEROXIDASE"/>
    <property type="match status" value="1"/>
</dbReference>
<keyword evidence="2" id="KW-0349">Heme</keyword>
<evidence type="ECO:0000256" key="1">
    <source>
        <dbReference type="ARBA" id="ARBA00022559"/>
    </source>
</evidence>
<evidence type="ECO:0000256" key="6">
    <source>
        <dbReference type="RuleBase" id="RU004241"/>
    </source>
</evidence>
<organism evidence="9 10">
    <name type="scientific">Lingula anatina</name>
    <name type="common">Brachiopod</name>
    <name type="synonym">Lingula unguis</name>
    <dbReference type="NCBI Taxonomy" id="7574"/>
    <lineage>
        <taxon>Eukaryota</taxon>
        <taxon>Metazoa</taxon>
        <taxon>Spiralia</taxon>
        <taxon>Lophotrochozoa</taxon>
        <taxon>Brachiopoda</taxon>
        <taxon>Linguliformea</taxon>
        <taxon>Lingulata</taxon>
        <taxon>Lingulida</taxon>
        <taxon>Linguloidea</taxon>
        <taxon>Lingulidae</taxon>
        <taxon>Lingula</taxon>
    </lineage>
</organism>
<evidence type="ECO:0000256" key="5">
    <source>
        <dbReference type="ARBA" id="ARBA00023004"/>
    </source>
</evidence>
<proteinExistence type="inferred from homology"/>
<keyword evidence="1 10" id="KW-0575">Peroxidase</keyword>
<protein>
    <submittedName>
        <fullName evidence="10">Ascorbate peroxidase</fullName>
    </submittedName>
</protein>
<feature type="signal peptide" evidence="7">
    <location>
        <begin position="1"/>
        <end position="17"/>
    </location>
</feature>
<name>A0A1S3JP98_LINAN</name>
<dbReference type="OrthoDB" id="9970727at2759"/>
<dbReference type="InParanoid" id="A0A1S3JP98"/>
<dbReference type="GO" id="GO:0042744">
    <property type="term" value="P:hydrogen peroxide catabolic process"/>
    <property type="evidence" value="ECO:0007669"/>
    <property type="project" value="TreeGrafter"/>
</dbReference>
<dbReference type="GO" id="GO:0034599">
    <property type="term" value="P:cellular response to oxidative stress"/>
    <property type="evidence" value="ECO:0007669"/>
    <property type="project" value="InterPro"/>
</dbReference>
<sequence length="319" mass="34341">MMRYLLCALSAVAAVQSLTTSQMENIKALLANLIDTANADNERPLVAATVRLAFHDCVGGCDGCVDFSHADNAGLQTVVGLLDAMYDDTSNGISALISRADFYALAGIVGVEVGASLQLRCGRNCVNPTPSVTFRYGRTDCNPATVAPRSFPSGIANLTKTLQFFASEFSFTSRETVALLGAHTLGEAHRENSGFRGRWVPRKDSFDNDYFVKLADGGGVSWSQTSLQRGTLYQWNGDDASGRGHMMLNSDMVLYRDISPNATTGQTLTCPTNVALCPYAATKDIVEEFAADNAGWMAEFSDVFEKMIEHGSTNLQLPA</sequence>
<dbReference type="KEGG" id="lak:106174955"/>
<accession>A0A1S3JP98</accession>
<keyword evidence="3" id="KW-0479">Metal-binding</keyword>
<dbReference type="GO" id="GO:0000302">
    <property type="term" value="P:response to reactive oxygen species"/>
    <property type="evidence" value="ECO:0007669"/>
    <property type="project" value="TreeGrafter"/>
</dbReference>
<dbReference type="Proteomes" id="UP000085678">
    <property type="component" value="Unplaced"/>
</dbReference>
<dbReference type="PANTHER" id="PTHR31356">
    <property type="entry name" value="THYLAKOID LUMENAL 29 KDA PROTEIN, CHLOROPLASTIC-RELATED"/>
    <property type="match status" value="1"/>
</dbReference>
<feature type="domain" description="Plant heme peroxidase family profile" evidence="8">
    <location>
        <begin position="45"/>
        <end position="307"/>
    </location>
</feature>
<dbReference type="PROSITE" id="PS00436">
    <property type="entry name" value="PEROXIDASE_2"/>
    <property type="match status" value="1"/>
</dbReference>
<dbReference type="Gene3D" id="1.10.420.10">
    <property type="entry name" value="Peroxidase, domain 2"/>
    <property type="match status" value="1"/>
</dbReference>
<dbReference type="Gene3D" id="1.10.520.10">
    <property type="match status" value="1"/>
</dbReference>
<dbReference type="InterPro" id="IPR019793">
    <property type="entry name" value="Peroxidases_heam-ligand_BS"/>
</dbReference>
<evidence type="ECO:0000256" key="3">
    <source>
        <dbReference type="ARBA" id="ARBA00022723"/>
    </source>
</evidence>
<dbReference type="GO" id="GO:0046872">
    <property type="term" value="F:metal ion binding"/>
    <property type="evidence" value="ECO:0007669"/>
    <property type="project" value="UniProtKB-KW"/>
</dbReference>
<dbReference type="PROSITE" id="PS00435">
    <property type="entry name" value="PEROXIDASE_1"/>
    <property type="match status" value="1"/>
</dbReference>
<dbReference type="RefSeq" id="XP_013412190.1">
    <property type="nucleotide sequence ID" value="XM_013556736.1"/>
</dbReference>
<evidence type="ECO:0000256" key="7">
    <source>
        <dbReference type="SAM" id="SignalP"/>
    </source>
</evidence>